<keyword evidence="3" id="KW-1185">Reference proteome</keyword>
<dbReference type="Proteomes" id="UP000002320">
    <property type="component" value="Unassembled WGS sequence"/>
</dbReference>
<reference evidence="1" key="1">
    <citation type="submission" date="2007-03" db="EMBL/GenBank/DDBJ databases">
        <title>Annotation of Culex pipiens quinquefasciatus.</title>
        <authorList>
            <consortium name="The Broad Institute Genome Sequencing Platform"/>
            <person name="Atkinson P.W."/>
            <person name="Hemingway J."/>
            <person name="Christensen B.M."/>
            <person name="Higgs S."/>
            <person name="Kodira C."/>
            <person name="Hannick L."/>
            <person name="Megy K."/>
            <person name="O'Leary S."/>
            <person name="Pearson M."/>
            <person name="Haas B.J."/>
            <person name="Mauceli E."/>
            <person name="Wortman J.R."/>
            <person name="Lee N.H."/>
            <person name="Guigo R."/>
            <person name="Stanke M."/>
            <person name="Alvarado L."/>
            <person name="Amedeo P."/>
            <person name="Antoine C.H."/>
            <person name="Arensburger P."/>
            <person name="Bidwell S.L."/>
            <person name="Crawford M."/>
            <person name="Camaro F."/>
            <person name="Devon K."/>
            <person name="Engels R."/>
            <person name="Hammond M."/>
            <person name="Howarth C."/>
            <person name="Koehrsen M."/>
            <person name="Lawson D."/>
            <person name="Montgomery P."/>
            <person name="Nene V."/>
            <person name="Nusbaum C."/>
            <person name="Puiu D."/>
            <person name="Romero-Severson J."/>
            <person name="Severson D.W."/>
            <person name="Shumway M."/>
            <person name="Sisk P."/>
            <person name="Stolte C."/>
            <person name="Zeng Q."/>
            <person name="Eisenstadt E."/>
            <person name="Fraser-Liggett C."/>
            <person name="Strausberg R."/>
            <person name="Galagan J."/>
            <person name="Birren B."/>
            <person name="Collins F.H."/>
        </authorList>
    </citation>
    <scope>NUCLEOTIDE SEQUENCE [LARGE SCALE GENOMIC DNA]</scope>
    <source>
        <strain evidence="1">JHB</strain>
    </source>
</reference>
<dbReference type="KEGG" id="cqu:CpipJ_CPIJ020212"/>
<dbReference type="STRING" id="7176.B0XLE6"/>
<accession>B0XLE6</accession>
<dbReference type="InParanoid" id="B0XLE6"/>
<dbReference type="VEuPathDB" id="VectorBase:CPIJ020212"/>
<evidence type="ECO:0000313" key="1">
    <source>
        <dbReference type="EMBL" id="EDS33972.1"/>
    </source>
</evidence>
<dbReference type="OrthoDB" id="7614088at2759"/>
<proteinExistence type="predicted"/>
<dbReference type="HOGENOM" id="CLU_724137_0_0_1"/>
<dbReference type="AlphaFoldDB" id="B0XLE6"/>
<dbReference type="EnsemblMetazoa" id="CPIJ020212-RA">
    <property type="protein sequence ID" value="CPIJ020212-PA"/>
    <property type="gene ID" value="CPIJ020212"/>
</dbReference>
<dbReference type="EMBL" id="DS234429">
    <property type="protein sequence ID" value="EDS33972.1"/>
    <property type="molecule type" value="Genomic_DNA"/>
</dbReference>
<sequence>MAVVIAAVVTCHGVQASREAMTRNRAALFQVRTSDAEEEERVGFDKSEGRERYKYCLRQCGKLYNADRSQYVKRRQEVGGGQGNLLYSAKFKEGGVMWKLHGEAGLLTSSNEYVAQVTVRQLEELDLATSFNSAKGVLRKNLKVTKVLLDELLIDVVKVKQSYDEYLKGVFANTIDNVQNAEDLFQLENILKFTNQDSQKMLTSIKKNTFMAEQTKQVLMRCFEMESRQTTRNRVFNVINSFLGGSTRSCVDILRGNIRFGIESHKAKVLEIAPGIMRKHLTVLQDSNVLFVTRYDLKLFSDMINAMDNTLVKTMIHALVDRYFQRIKQTSTNQLQAVLPLTNQIFFYLCKSVLEYFVLRTDNGLETDHINHSKIVIVGQMP</sequence>
<gene>
    <name evidence="2" type="primary">6054576</name>
    <name evidence="1" type="ORF">CpipJ_CPIJ020212</name>
</gene>
<evidence type="ECO:0000313" key="3">
    <source>
        <dbReference type="Proteomes" id="UP000002320"/>
    </source>
</evidence>
<protein>
    <submittedName>
        <fullName evidence="1 2">Uncharacterized protein</fullName>
    </submittedName>
</protein>
<name>B0XLE6_CULQU</name>
<reference evidence="2" key="2">
    <citation type="submission" date="2020-05" db="UniProtKB">
        <authorList>
            <consortium name="EnsemblMetazoa"/>
        </authorList>
    </citation>
    <scope>IDENTIFICATION</scope>
    <source>
        <strain evidence="2">JHB</strain>
    </source>
</reference>
<organism>
    <name type="scientific">Culex quinquefasciatus</name>
    <name type="common">Southern house mosquito</name>
    <name type="synonym">Culex pungens</name>
    <dbReference type="NCBI Taxonomy" id="7176"/>
    <lineage>
        <taxon>Eukaryota</taxon>
        <taxon>Metazoa</taxon>
        <taxon>Ecdysozoa</taxon>
        <taxon>Arthropoda</taxon>
        <taxon>Hexapoda</taxon>
        <taxon>Insecta</taxon>
        <taxon>Pterygota</taxon>
        <taxon>Neoptera</taxon>
        <taxon>Endopterygota</taxon>
        <taxon>Diptera</taxon>
        <taxon>Nematocera</taxon>
        <taxon>Culicoidea</taxon>
        <taxon>Culicidae</taxon>
        <taxon>Culicinae</taxon>
        <taxon>Culicini</taxon>
        <taxon>Culex</taxon>
        <taxon>Culex</taxon>
    </lineage>
</organism>
<evidence type="ECO:0000313" key="2">
    <source>
        <dbReference type="EnsemblMetazoa" id="CPIJ020212-PA"/>
    </source>
</evidence>
<dbReference type="VEuPathDB" id="VectorBase:CQUJHB001806"/>